<dbReference type="OrthoDB" id="9805817at2"/>
<comment type="caution">
    <text evidence="1">The sequence shown here is derived from an EMBL/GenBank/DDBJ whole genome shotgun (WGS) entry which is preliminary data.</text>
</comment>
<dbReference type="Proteomes" id="UP000264702">
    <property type="component" value="Unassembled WGS sequence"/>
</dbReference>
<accession>A0A372IUC3</accession>
<sequence>MNDAPLYPFSAQEIAALHDHFTALWHRQPPALPGEARGPVPDAVIAQHLANFELWHTEDRARTPGATDHEIAEVKRSIDRINQRRNDLAEACDTLLLAELATRGLPDPGAELHSESPGLIIDRLSILALKIWHTQEEIARAAGHPEALAGHALRNRERLNLLLMQRGDLAACLDRLWQQTLAGERRFKLYRQLKMYNDPSLNPAIYQAKTPVGE</sequence>
<dbReference type="AlphaFoldDB" id="A0A372IUC3"/>
<keyword evidence="2" id="KW-1185">Reference proteome</keyword>
<evidence type="ECO:0000313" key="1">
    <source>
        <dbReference type="EMBL" id="RFU18537.1"/>
    </source>
</evidence>
<reference evidence="1 2" key="1">
    <citation type="submission" date="2018-08" db="EMBL/GenBank/DDBJ databases">
        <title>Acidipila sp. 4G-K13, an acidobacterium isolated from forest soil.</title>
        <authorList>
            <person name="Gao Z.-H."/>
            <person name="Qiu L.-H."/>
        </authorList>
    </citation>
    <scope>NUCLEOTIDE SEQUENCE [LARGE SCALE GENOMIC DNA]</scope>
    <source>
        <strain evidence="1 2">4G-K13</strain>
    </source>
</reference>
<dbReference type="Pfam" id="PF14063">
    <property type="entry name" value="DUF4254"/>
    <property type="match status" value="1"/>
</dbReference>
<dbReference type="RefSeq" id="WP_117297832.1">
    <property type="nucleotide sequence ID" value="NZ_QVQT02000001.1"/>
</dbReference>
<proteinExistence type="predicted"/>
<dbReference type="InterPro" id="IPR025350">
    <property type="entry name" value="DUF4254"/>
</dbReference>
<organism evidence="1 2">
    <name type="scientific">Paracidobacterium acidisoli</name>
    <dbReference type="NCBI Taxonomy" id="2303751"/>
    <lineage>
        <taxon>Bacteria</taxon>
        <taxon>Pseudomonadati</taxon>
        <taxon>Acidobacteriota</taxon>
        <taxon>Terriglobia</taxon>
        <taxon>Terriglobales</taxon>
        <taxon>Acidobacteriaceae</taxon>
        <taxon>Paracidobacterium</taxon>
    </lineage>
</organism>
<dbReference type="EMBL" id="QVQT01000001">
    <property type="protein sequence ID" value="RFU18537.1"/>
    <property type="molecule type" value="Genomic_DNA"/>
</dbReference>
<gene>
    <name evidence="1" type="ORF">D0Y96_03020</name>
</gene>
<name>A0A372IUC3_9BACT</name>
<protein>
    <submittedName>
        <fullName evidence="1">DUF4254 domain-containing protein</fullName>
    </submittedName>
</protein>
<evidence type="ECO:0000313" key="2">
    <source>
        <dbReference type="Proteomes" id="UP000264702"/>
    </source>
</evidence>